<gene>
    <name evidence="2" type="ORF">EDM52_14980</name>
</gene>
<evidence type="ECO:0000313" key="3">
    <source>
        <dbReference type="Proteomes" id="UP000282028"/>
    </source>
</evidence>
<evidence type="ECO:0000259" key="1">
    <source>
        <dbReference type="Pfam" id="PF09860"/>
    </source>
</evidence>
<dbReference type="Pfam" id="PF09860">
    <property type="entry name" value="DUF2087"/>
    <property type="match status" value="1"/>
</dbReference>
<keyword evidence="3" id="KW-1185">Reference proteome</keyword>
<accession>A0A3M8C7L1</accession>
<feature type="domain" description="DUF2087" evidence="1">
    <location>
        <begin position="180"/>
        <end position="248"/>
    </location>
</feature>
<dbReference type="Gene3D" id="3.40.1440.10">
    <property type="entry name" value="GIY-YIG endonuclease"/>
    <property type="match status" value="1"/>
</dbReference>
<comment type="caution">
    <text evidence="2">The sequence shown here is derived from an EMBL/GenBank/DDBJ whole genome shotgun (WGS) entry which is preliminary data.</text>
</comment>
<dbReference type="OrthoDB" id="9789954at2"/>
<proteinExistence type="predicted"/>
<dbReference type="Proteomes" id="UP000282028">
    <property type="component" value="Unassembled WGS sequence"/>
</dbReference>
<sequence length="379" mass="44715">MVMEEFWNASTEEQKQGFVEHEDQLQCLLCGQEVEQGLIYPVEDLFYDAKRYMRFHIEQEHGSVFDYLSHLDKKLTGLSDHQVALLRLFYQGLSDAQVQRETGIGSTSTIRNHRFVLKEKERQARVFLVMMDLLKEKDQRLGARTASPARARVNEQSPLKVDEAEQIIVKHFPQGSVQGRLEKLPRKQSHKRIVLQEIVKRFEPNRFYTEKEVNEVLKDVYEDHVTLRRYLIDFSLLEREADGSRYWLAKPQPQGKEDTLMNRKQELKMLYKETKTQAGVYQVKNVQNGKVLVESTRNLKTMNGKKFMMQQGNHPNPLLQKELKEYGVDAFRFEVLEVLEPKDEPYFDLADALEKLENKWLEQVQPYGERGYNQEKKRK</sequence>
<reference evidence="2 3" key="1">
    <citation type="submission" date="2018-10" db="EMBL/GenBank/DDBJ databases">
        <title>Phylogenomics of Brevibacillus.</title>
        <authorList>
            <person name="Dunlap C."/>
        </authorList>
    </citation>
    <scope>NUCLEOTIDE SEQUENCE [LARGE SCALE GENOMIC DNA]</scope>
    <source>
        <strain evidence="2 3">JCM 12215</strain>
    </source>
</reference>
<dbReference type="RefSeq" id="WP_122909783.1">
    <property type="nucleotide sequence ID" value="NZ_CBCSBE010000007.1"/>
</dbReference>
<organism evidence="2 3">
    <name type="scientific">Brevibacillus invocatus</name>
    <dbReference type="NCBI Taxonomy" id="173959"/>
    <lineage>
        <taxon>Bacteria</taxon>
        <taxon>Bacillati</taxon>
        <taxon>Bacillota</taxon>
        <taxon>Bacilli</taxon>
        <taxon>Bacillales</taxon>
        <taxon>Paenibacillaceae</taxon>
        <taxon>Brevibacillus</taxon>
    </lineage>
</organism>
<dbReference type="InterPro" id="IPR035901">
    <property type="entry name" value="GIY-YIG_endonuc_sf"/>
</dbReference>
<name>A0A3M8C7L1_9BACL</name>
<evidence type="ECO:0000313" key="2">
    <source>
        <dbReference type="EMBL" id="RNB71541.1"/>
    </source>
</evidence>
<dbReference type="EMBL" id="RHHR01000028">
    <property type="protein sequence ID" value="RNB71541.1"/>
    <property type="molecule type" value="Genomic_DNA"/>
</dbReference>
<dbReference type="InterPro" id="IPR018656">
    <property type="entry name" value="DUF2087"/>
</dbReference>
<dbReference type="CDD" id="cd10451">
    <property type="entry name" value="GIY-YIG_LuxR_like"/>
    <property type="match status" value="1"/>
</dbReference>
<protein>
    <submittedName>
        <fullName evidence="2">DUF2087 domain-containing protein</fullName>
    </submittedName>
</protein>
<dbReference type="AlphaFoldDB" id="A0A3M8C7L1"/>